<dbReference type="KEGG" id="mic:Mic7113_6190"/>
<keyword evidence="2" id="KW-1185">Reference proteome</keyword>
<organism evidence="1 2">
    <name type="scientific">Allocoleopsis franciscana PCC 7113</name>
    <dbReference type="NCBI Taxonomy" id="1173027"/>
    <lineage>
        <taxon>Bacteria</taxon>
        <taxon>Bacillati</taxon>
        <taxon>Cyanobacteriota</taxon>
        <taxon>Cyanophyceae</taxon>
        <taxon>Coleofasciculales</taxon>
        <taxon>Coleofasciculaceae</taxon>
        <taxon>Allocoleopsis</taxon>
        <taxon>Allocoleopsis franciscana</taxon>
    </lineage>
</organism>
<evidence type="ECO:0000313" key="2">
    <source>
        <dbReference type="Proteomes" id="UP000010471"/>
    </source>
</evidence>
<dbReference type="EMBL" id="CP003630">
    <property type="protein sequence ID" value="AFZ21782.1"/>
    <property type="molecule type" value="Genomic_DNA"/>
</dbReference>
<dbReference type="Proteomes" id="UP000010471">
    <property type="component" value="Chromosome"/>
</dbReference>
<dbReference type="OrthoDB" id="532822at2"/>
<sequence>MAGNNQNQFSQTLKPIMERIFQTGQLSRQEHLQLVTTFLSDYKVTDDERSQINRIFDDLQIGRLKIID</sequence>
<dbReference type="HOGENOM" id="CLU_186050_0_0_3"/>
<reference evidence="1 2" key="1">
    <citation type="submission" date="2012-06" db="EMBL/GenBank/DDBJ databases">
        <title>Finished chromosome of genome of Microcoleus sp. PCC 7113.</title>
        <authorList>
            <consortium name="US DOE Joint Genome Institute"/>
            <person name="Gugger M."/>
            <person name="Coursin T."/>
            <person name="Rippka R."/>
            <person name="Tandeau De Marsac N."/>
            <person name="Huntemann M."/>
            <person name="Wei C.-L."/>
            <person name="Han J."/>
            <person name="Detter J.C."/>
            <person name="Han C."/>
            <person name="Tapia R."/>
            <person name="Chen A."/>
            <person name="Kyrpides N."/>
            <person name="Mavromatis K."/>
            <person name="Markowitz V."/>
            <person name="Szeto E."/>
            <person name="Ivanova N."/>
            <person name="Pagani I."/>
            <person name="Pati A."/>
            <person name="Goodwin L."/>
            <person name="Nordberg H.P."/>
            <person name="Cantor M.N."/>
            <person name="Hua S.X."/>
            <person name="Woyke T."/>
            <person name="Kerfeld C.A."/>
        </authorList>
    </citation>
    <scope>NUCLEOTIDE SEQUENCE [LARGE SCALE GENOMIC DNA]</scope>
    <source>
        <strain evidence="1 2">PCC 7113</strain>
    </source>
</reference>
<protein>
    <submittedName>
        <fullName evidence="1">Uncharacterized protein</fullName>
    </submittedName>
</protein>
<dbReference type="STRING" id="1173027.Mic7113_6190"/>
<dbReference type="AlphaFoldDB" id="K9WQE8"/>
<dbReference type="eggNOG" id="ENOG50339QR">
    <property type="taxonomic scope" value="Bacteria"/>
</dbReference>
<name>K9WQE8_9CYAN</name>
<proteinExistence type="predicted"/>
<gene>
    <name evidence="1" type="ORF">Mic7113_6190</name>
</gene>
<evidence type="ECO:0000313" key="1">
    <source>
        <dbReference type="EMBL" id="AFZ21782.1"/>
    </source>
</evidence>
<dbReference type="RefSeq" id="WP_015185911.1">
    <property type="nucleotide sequence ID" value="NC_019738.1"/>
</dbReference>
<accession>K9WQE8</accession>